<dbReference type="Proteomes" id="UP000265520">
    <property type="component" value="Unassembled WGS sequence"/>
</dbReference>
<feature type="compositionally biased region" description="Basic and acidic residues" evidence="1">
    <location>
        <begin position="7"/>
        <end position="16"/>
    </location>
</feature>
<keyword evidence="3" id="KW-1185">Reference proteome</keyword>
<sequence length="109" mass="12555">KTPPRSLDIHNRRPALERLQPPSKKRDRTPPREERVSPSKKGKATERPEQRRRSPQGLSSWQSKARPRAEVRETTGVTARHSRTTTILLAALHLVVTRKIIAALFRRKL</sequence>
<feature type="region of interest" description="Disordered" evidence="1">
    <location>
        <begin position="1"/>
        <end position="84"/>
    </location>
</feature>
<evidence type="ECO:0000313" key="2">
    <source>
        <dbReference type="EMBL" id="MCI37597.1"/>
    </source>
</evidence>
<feature type="non-terminal residue" evidence="2">
    <location>
        <position position="1"/>
    </location>
</feature>
<dbReference type="EMBL" id="LXQA010246285">
    <property type="protein sequence ID" value="MCI37597.1"/>
    <property type="molecule type" value="Genomic_DNA"/>
</dbReference>
<evidence type="ECO:0000313" key="3">
    <source>
        <dbReference type="Proteomes" id="UP000265520"/>
    </source>
</evidence>
<feature type="compositionally biased region" description="Basic and acidic residues" evidence="1">
    <location>
        <begin position="28"/>
        <end position="52"/>
    </location>
</feature>
<organism evidence="2 3">
    <name type="scientific">Trifolium medium</name>
    <dbReference type="NCBI Taxonomy" id="97028"/>
    <lineage>
        <taxon>Eukaryota</taxon>
        <taxon>Viridiplantae</taxon>
        <taxon>Streptophyta</taxon>
        <taxon>Embryophyta</taxon>
        <taxon>Tracheophyta</taxon>
        <taxon>Spermatophyta</taxon>
        <taxon>Magnoliopsida</taxon>
        <taxon>eudicotyledons</taxon>
        <taxon>Gunneridae</taxon>
        <taxon>Pentapetalae</taxon>
        <taxon>rosids</taxon>
        <taxon>fabids</taxon>
        <taxon>Fabales</taxon>
        <taxon>Fabaceae</taxon>
        <taxon>Papilionoideae</taxon>
        <taxon>50 kb inversion clade</taxon>
        <taxon>NPAAA clade</taxon>
        <taxon>Hologalegina</taxon>
        <taxon>IRL clade</taxon>
        <taxon>Trifolieae</taxon>
        <taxon>Trifolium</taxon>
    </lineage>
</organism>
<protein>
    <submittedName>
        <fullName evidence="2">Uncharacterized protein</fullName>
    </submittedName>
</protein>
<evidence type="ECO:0000256" key="1">
    <source>
        <dbReference type="SAM" id="MobiDB-lite"/>
    </source>
</evidence>
<name>A0A392RMV5_9FABA</name>
<reference evidence="2 3" key="1">
    <citation type="journal article" date="2018" name="Front. Plant Sci.">
        <title>Red Clover (Trifolium pratense) and Zigzag Clover (T. medium) - A Picture of Genomic Similarities and Differences.</title>
        <authorList>
            <person name="Dluhosova J."/>
            <person name="Istvanek J."/>
            <person name="Nedelnik J."/>
            <person name="Repkova J."/>
        </authorList>
    </citation>
    <scope>NUCLEOTIDE SEQUENCE [LARGE SCALE GENOMIC DNA]</scope>
    <source>
        <strain evidence="3">cv. 10/8</strain>
        <tissue evidence="2">Leaf</tissue>
    </source>
</reference>
<comment type="caution">
    <text evidence="2">The sequence shown here is derived from an EMBL/GenBank/DDBJ whole genome shotgun (WGS) entry which is preliminary data.</text>
</comment>
<accession>A0A392RMV5</accession>
<dbReference type="AlphaFoldDB" id="A0A392RMV5"/>
<proteinExistence type="predicted"/>